<reference evidence="1" key="1">
    <citation type="journal article" date="2015" name="Nature">
        <title>Complex archaea that bridge the gap between prokaryotes and eukaryotes.</title>
        <authorList>
            <person name="Spang A."/>
            <person name="Saw J.H."/>
            <person name="Jorgensen S.L."/>
            <person name="Zaremba-Niedzwiedzka K."/>
            <person name="Martijn J."/>
            <person name="Lind A.E."/>
            <person name="van Eijk R."/>
            <person name="Schleper C."/>
            <person name="Guy L."/>
            <person name="Ettema T.J."/>
        </authorList>
    </citation>
    <scope>NUCLEOTIDE SEQUENCE</scope>
</reference>
<name>A0A0F9J1I7_9ZZZZ</name>
<gene>
    <name evidence="1" type="ORF">LCGC14_1511440</name>
</gene>
<organism evidence="1">
    <name type="scientific">marine sediment metagenome</name>
    <dbReference type="NCBI Taxonomy" id="412755"/>
    <lineage>
        <taxon>unclassified sequences</taxon>
        <taxon>metagenomes</taxon>
        <taxon>ecological metagenomes</taxon>
    </lineage>
</organism>
<evidence type="ECO:0000313" key="1">
    <source>
        <dbReference type="EMBL" id="KKM63433.1"/>
    </source>
</evidence>
<comment type="caution">
    <text evidence="1">The sequence shown here is derived from an EMBL/GenBank/DDBJ whole genome shotgun (WGS) entry which is preliminary data.</text>
</comment>
<protein>
    <submittedName>
        <fullName evidence="1">Uncharacterized protein</fullName>
    </submittedName>
</protein>
<accession>A0A0F9J1I7</accession>
<feature type="non-terminal residue" evidence="1">
    <location>
        <position position="57"/>
    </location>
</feature>
<sequence>MVPRDTQREKIKIYTTWYQIDLMLILRGTLKKKIQYFWICFCIGVKGGTQDFNPSLT</sequence>
<proteinExistence type="predicted"/>
<dbReference type="AlphaFoldDB" id="A0A0F9J1I7"/>
<dbReference type="EMBL" id="LAZR01011097">
    <property type="protein sequence ID" value="KKM63433.1"/>
    <property type="molecule type" value="Genomic_DNA"/>
</dbReference>